<protein>
    <recommendedName>
        <fullName evidence="2">Class I SAM-dependent methyltransferase</fullName>
    </recommendedName>
</protein>
<dbReference type="CDD" id="cd02440">
    <property type="entry name" value="AdoMet_MTases"/>
    <property type="match status" value="1"/>
</dbReference>
<evidence type="ECO:0000313" key="1">
    <source>
        <dbReference type="EMBL" id="KUG29279.1"/>
    </source>
</evidence>
<sequence length="489" mass="52481">MTRLPAGSRADAAVGAFRTCPRTAPEKTMPQGPTMIAWKNEPGRTARCPACGARDGQTHSLDVTSPLTGDTLSLYACAGCGSRFYDPFVPFESDRFYTDRHIQYYVEAGAGIGSILQPLVSLRLAPGSRRFLDVGCGFGFSLDFATHVLCWSAVGVEPSRMGRAGKAALGVAISNDYLENIPALQAARFDVISTSEVLEHVGDPAAFVDMLASRMTPGGVLVLGTPNAELVAPETDAATLMGILSPHFHTVLFSERALRRLLDRFGFAHVHVAKTGHQLMAHASHRPFRLEPLPRRDPLVILKYLMDAAGRLAGRPAVMIGFLYRALTGATHLGLYPMGARIAPSLRRAVAAAYGLDLDDHAAVAARLDAVTDFEDLGGRLPYCLFGIYYGLGMAALHVENDPARAIGCFDMGFAACRRFLDISLENFAEAAHLLWIMRLKGGMARIAAGDAAGARRAFGEIVAAAHDPSPYRGIAPPPHVLEQARDMA</sequence>
<comment type="caution">
    <text evidence="1">The sequence shown here is derived from an EMBL/GenBank/DDBJ whole genome shotgun (WGS) entry which is preliminary data.</text>
</comment>
<reference evidence="1" key="1">
    <citation type="journal article" date="2015" name="Proc. Natl. Acad. Sci. U.S.A.">
        <title>Networks of energetic and metabolic interactions define dynamics in microbial communities.</title>
        <authorList>
            <person name="Embree M."/>
            <person name="Liu J.K."/>
            <person name="Al-Bassam M.M."/>
            <person name="Zengler K."/>
        </authorList>
    </citation>
    <scope>NUCLEOTIDE SEQUENCE</scope>
</reference>
<dbReference type="AlphaFoldDB" id="A0A0W8G7Z8"/>
<dbReference type="EMBL" id="LNQE01000107">
    <property type="protein sequence ID" value="KUG29279.1"/>
    <property type="molecule type" value="Genomic_DNA"/>
</dbReference>
<gene>
    <name evidence="1" type="ORF">ASZ90_000828</name>
</gene>
<proteinExistence type="predicted"/>
<dbReference type="PANTHER" id="PTHR43861">
    <property type="entry name" value="TRANS-ACONITATE 2-METHYLTRANSFERASE-RELATED"/>
    <property type="match status" value="1"/>
</dbReference>
<evidence type="ECO:0008006" key="2">
    <source>
        <dbReference type="Google" id="ProtNLM"/>
    </source>
</evidence>
<dbReference type="InterPro" id="IPR029063">
    <property type="entry name" value="SAM-dependent_MTases_sf"/>
</dbReference>
<dbReference type="Gene3D" id="3.40.50.150">
    <property type="entry name" value="Vaccinia Virus protein VP39"/>
    <property type="match status" value="1"/>
</dbReference>
<name>A0A0W8G7Z8_9ZZZZ</name>
<accession>A0A0W8G7Z8</accession>
<dbReference type="SUPFAM" id="SSF53335">
    <property type="entry name" value="S-adenosyl-L-methionine-dependent methyltransferases"/>
    <property type="match status" value="1"/>
</dbReference>
<dbReference type="Pfam" id="PF13489">
    <property type="entry name" value="Methyltransf_23"/>
    <property type="match status" value="1"/>
</dbReference>
<organism evidence="1">
    <name type="scientific">hydrocarbon metagenome</name>
    <dbReference type="NCBI Taxonomy" id="938273"/>
    <lineage>
        <taxon>unclassified sequences</taxon>
        <taxon>metagenomes</taxon>
        <taxon>ecological metagenomes</taxon>
    </lineage>
</organism>